<dbReference type="EC" id="3.1.1.-" evidence="3"/>
<name>A0A2B7Z2X4_POLH7</name>
<comment type="similarity">
    <text evidence="1 3">Belongs to the type-B carboxylesterase/lipase family.</text>
</comment>
<dbReference type="PANTHER" id="PTHR11559">
    <property type="entry name" value="CARBOXYLESTERASE"/>
    <property type="match status" value="1"/>
</dbReference>
<keyword evidence="4" id="KW-0472">Membrane</keyword>
<evidence type="ECO:0000313" key="7">
    <source>
        <dbReference type="Proteomes" id="UP000224634"/>
    </source>
</evidence>
<protein>
    <recommendedName>
        <fullName evidence="3">Carboxylic ester hydrolase</fullName>
        <ecNumber evidence="3">3.1.1.-</ecNumber>
    </recommendedName>
</protein>
<feature type="domain" description="Carboxylesterase type B" evidence="5">
    <location>
        <begin position="70"/>
        <end position="563"/>
    </location>
</feature>
<comment type="caution">
    <text evidence="6">The sequence shown here is derived from an EMBL/GenBank/DDBJ whole genome shotgun (WGS) entry which is preliminary data.</text>
</comment>
<dbReference type="OrthoDB" id="408631at2759"/>
<keyword evidence="7" id="KW-1185">Reference proteome</keyword>
<organism evidence="6 7">
    <name type="scientific">Polytolypa hystricis (strain UAMH7299)</name>
    <dbReference type="NCBI Taxonomy" id="1447883"/>
    <lineage>
        <taxon>Eukaryota</taxon>
        <taxon>Fungi</taxon>
        <taxon>Dikarya</taxon>
        <taxon>Ascomycota</taxon>
        <taxon>Pezizomycotina</taxon>
        <taxon>Eurotiomycetes</taxon>
        <taxon>Eurotiomycetidae</taxon>
        <taxon>Onygenales</taxon>
        <taxon>Onygenales incertae sedis</taxon>
        <taxon>Polytolypa</taxon>
    </lineage>
</organism>
<evidence type="ECO:0000256" key="2">
    <source>
        <dbReference type="ARBA" id="ARBA00022801"/>
    </source>
</evidence>
<sequence>MFLFRRSLRLILIIPLILTGVVYIFRPFSVDLSLHIASYEWLQLFEQQLQDFVPPWAHSTISLLFSQEAPSVVLRQGNTVIGTIMESNLPRPVEAFLGIPYALPPTGERRFRPPEPVNVPEGVIYAQSYGKSCPSGPLAWLKAIWSEDCLNLNIFRPRMNYTTTKLPVAVYIHGGAFNMGAGRYHNSASMMAWSENPYIAVNFNHRLGAFGFLGSDAAFKDGSLNAGLHDQALLLKWVQDNIEAFGGDPKQVTLFGLSAGAHSVGHHVMHHDESSPLFQRVMIESGAATSRAIYPYNNPLTKNQTEEFLFETGCQGLPEQETMPCLRRASPVTIGRASWKIFARYGKPVRWPFQPVIDGDIIPRAPIRAWESGRWNKVPILTGFNTNEGCTFVPTSMSESHEFIDFFRILIPAMSEDDLNALDLLYPDPLKFPDSPYVETRPISVGPQFKRVEAAYAHFAYICPVRQTAHLASAGQDAPVYLYHWALNKTVQNGANHADQVEYEVYSPGVRNISPAQAEIAGILHAYFTSFITTGDPNAVKGRFPDRPTWSAFDNSNGKNKVMLFGEGNDERAGGGGVGVPAQLAEDVWPAKECEFWSKRSILTES</sequence>
<keyword evidence="2 3" id="KW-0378">Hydrolase</keyword>
<evidence type="ECO:0000313" key="6">
    <source>
        <dbReference type="EMBL" id="PGH27711.1"/>
    </source>
</evidence>
<accession>A0A2B7Z2X4</accession>
<dbReference type="InterPro" id="IPR002018">
    <property type="entry name" value="CarbesteraseB"/>
</dbReference>
<dbReference type="GO" id="GO:0016787">
    <property type="term" value="F:hydrolase activity"/>
    <property type="evidence" value="ECO:0007669"/>
    <property type="project" value="UniProtKB-KW"/>
</dbReference>
<feature type="transmembrane region" description="Helical" evidence="4">
    <location>
        <begin position="7"/>
        <end position="25"/>
    </location>
</feature>
<dbReference type="Proteomes" id="UP000224634">
    <property type="component" value="Unassembled WGS sequence"/>
</dbReference>
<dbReference type="STRING" id="1447883.A0A2B7Z2X4"/>
<dbReference type="Gene3D" id="3.40.50.1820">
    <property type="entry name" value="alpha/beta hydrolase"/>
    <property type="match status" value="1"/>
</dbReference>
<keyword evidence="4" id="KW-1133">Transmembrane helix</keyword>
<proteinExistence type="inferred from homology"/>
<dbReference type="AlphaFoldDB" id="A0A2B7Z2X4"/>
<dbReference type="PROSITE" id="PS00122">
    <property type="entry name" value="CARBOXYLESTERASE_B_1"/>
    <property type="match status" value="1"/>
</dbReference>
<dbReference type="EMBL" id="PDNA01000004">
    <property type="protein sequence ID" value="PGH27711.1"/>
    <property type="molecule type" value="Genomic_DNA"/>
</dbReference>
<reference evidence="6 7" key="1">
    <citation type="submission" date="2017-10" db="EMBL/GenBank/DDBJ databases">
        <title>Comparative genomics in systemic dimorphic fungi from Ajellomycetaceae.</title>
        <authorList>
            <person name="Munoz J.F."/>
            <person name="Mcewen J.G."/>
            <person name="Clay O.K."/>
            <person name="Cuomo C.A."/>
        </authorList>
    </citation>
    <scope>NUCLEOTIDE SEQUENCE [LARGE SCALE GENOMIC DNA]</scope>
    <source>
        <strain evidence="6 7">UAMH7299</strain>
    </source>
</reference>
<keyword evidence="4" id="KW-0812">Transmembrane</keyword>
<dbReference type="Pfam" id="PF00135">
    <property type="entry name" value="COesterase"/>
    <property type="match status" value="1"/>
</dbReference>
<evidence type="ECO:0000259" key="5">
    <source>
        <dbReference type="Pfam" id="PF00135"/>
    </source>
</evidence>
<gene>
    <name evidence="6" type="ORF">AJ80_00498</name>
</gene>
<evidence type="ECO:0000256" key="1">
    <source>
        <dbReference type="ARBA" id="ARBA00005964"/>
    </source>
</evidence>
<evidence type="ECO:0000256" key="3">
    <source>
        <dbReference type="RuleBase" id="RU361235"/>
    </source>
</evidence>
<dbReference type="InterPro" id="IPR019826">
    <property type="entry name" value="Carboxylesterase_B_AS"/>
</dbReference>
<dbReference type="InterPro" id="IPR050309">
    <property type="entry name" value="Type-B_Carboxylest/Lipase"/>
</dbReference>
<dbReference type="InterPro" id="IPR029058">
    <property type="entry name" value="AB_hydrolase_fold"/>
</dbReference>
<evidence type="ECO:0000256" key="4">
    <source>
        <dbReference type="SAM" id="Phobius"/>
    </source>
</evidence>
<dbReference type="SUPFAM" id="SSF53474">
    <property type="entry name" value="alpha/beta-Hydrolases"/>
    <property type="match status" value="1"/>
</dbReference>
<dbReference type="FunFam" id="3.40.50.1820:FF:000263">
    <property type="entry name" value="Carboxylic ester hydrolase"/>
    <property type="match status" value="1"/>
</dbReference>